<protein>
    <submittedName>
        <fullName evidence="1">Uncharacterized protein</fullName>
    </submittedName>
</protein>
<dbReference type="Proteomes" id="UP000281553">
    <property type="component" value="Unassembled WGS sequence"/>
</dbReference>
<accession>A0A3P6QDM8</accession>
<evidence type="ECO:0000313" key="2">
    <source>
        <dbReference type="Proteomes" id="UP000281553"/>
    </source>
</evidence>
<keyword evidence="2" id="KW-1185">Reference proteome</keyword>
<sequence>MKKTRLIKRRLLQRRMRRLTQMKMRILVMMITMTKGTKSTVLKKMRRTKMRMTIRRLLQRRMERLMMMRLKCLMMRRGRKRRRTRMRTENKCGKITCVDRDFTSSLSFGLGNINNI</sequence>
<organism evidence="1 2">
    <name type="scientific">Dibothriocephalus latus</name>
    <name type="common">Fish tapeworm</name>
    <name type="synonym">Diphyllobothrium latum</name>
    <dbReference type="NCBI Taxonomy" id="60516"/>
    <lineage>
        <taxon>Eukaryota</taxon>
        <taxon>Metazoa</taxon>
        <taxon>Spiralia</taxon>
        <taxon>Lophotrochozoa</taxon>
        <taxon>Platyhelminthes</taxon>
        <taxon>Cestoda</taxon>
        <taxon>Eucestoda</taxon>
        <taxon>Diphyllobothriidea</taxon>
        <taxon>Diphyllobothriidae</taxon>
        <taxon>Dibothriocephalus</taxon>
    </lineage>
</organism>
<dbReference type="EMBL" id="UYRU01013839">
    <property type="protein sequence ID" value="VDK49556.1"/>
    <property type="molecule type" value="Genomic_DNA"/>
</dbReference>
<proteinExistence type="predicted"/>
<dbReference type="AlphaFoldDB" id="A0A3P6QDM8"/>
<reference evidence="1 2" key="1">
    <citation type="submission" date="2018-11" db="EMBL/GenBank/DDBJ databases">
        <authorList>
            <consortium name="Pathogen Informatics"/>
        </authorList>
    </citation>
    <scope>NUCLEOTIDE SEQUENCE [LARGE SCALE GENOMIC DNA]</scope>
</reference>
<gene>
    <name evidence="1" type="ORF">DILT_LOCUS1735</name>
</gene>
<evidence type="ECO:0000313" key="1">
    <source>
        <dbReference type="EMBL" id="VDK49556.1"/>
    </source>
</evidence>
<name>A0A3P6QDM8_DIBLA</name>